<organism evidence="3 4">
    <name type="scientific">Trichodelitschia bisporula</name>
    <dbReference type="NCBI Taxonomy" id="703511"/>
    <lineage>
        <taxon>Eukaryota</taxon>
        <taxon>Fungi</taxon>
        <taxon>Dikarya</taxon>
        <taxon>Ascomycota</taxon>
        <taxon>Pezizomycotina</taxon>
        <taxon>Dothideomycetes</taxon>
        <taxon>Dothideomycetes incertae sedis</taxon>
        <taxon>Phaeotrichales</taxon>
        <taxon>Phaeotrichaceae</taxon>
        <taxon>Trichodelitschia</taxon>
    </lineage>
</organism>
<evidence type="ECO:0000313" key="3">
    <source>
        <dbReference type="EMBL" id="KAF2405011.1"/>
    </source>
</evidence>
<evidence type="ECO:0000256" key="2">
    <source>
        <dbReference type="ARBA" id="ARBA00023242"/>
    </source>
</evidence>
<keyword evidence="4" id="KW-1185">Reference proteome</keyword>
<dbReference type="GO" id="GO:0003700">
    <property type="term" value="F:DNA-binding transcription factor activity"/>
    <property type="evidence" value="ECO:0007669"/>
    <property type="project" value="TreeGrafter"/>
</dbReference>
<dbReference type="GO" id="GO:0000976">
    <property type="term" value="F:transcription cis-regulatory region binding"/>
    <property type="evidence" value="ECO:0007669"/>
    <property type="project" value="TreeGrafter"/>
</dbReference>
<dbReference type="GO" id="GO:0005634">
    <property type="term" value="C:nucleus"/>
    <property type="evidence" value="ECO:0007669"/>
    <property type="project" value="UniProtKB-SubCell"/>
</dbReference>
<dbReference type="PANTHER" id="PTHR37534:SF2">
    <property type="entry name" value="N-ACETYLTRANSFERASE DOMAIN-CONTAINING PROTEIN"/>
    <property type="match status" value="1"/>
</dbReference>
<dbReference type="GO" id="GO:0045944">
    <property type="term" value="P:positive regulation of transcription by RNA polymerase II"/>
    <property type="evidence" value="ECO:0007669"/>
    <property type="project" value="TreeGrafter"/>
</dbReference>
<evidence type="ECO:0000313" key="4">
    <source>
        <dbReference type="Proteomes" id="UP000799640"/>
    </source>
</evidence>
<protein>
    <recommendedName>
        <fullName evidence="5">Transcription factor domain-containing protein</fullName>
    </recommendedName>
</protein>
<dbReference type="EMBL" id="ML996687">
    <property type="protein sequence ID" value="KAF2405011.1"/>
    <property type="molecule type" value="Genomic_DNA"/>
</dbReference>
<dbReference type="AlphaFoldDB" id="A0A6G1I9Y8"/>
<sequence>VWPLTDLQEADLMCHYVDEVASCLDLCDKERHFALVVPCRTAMCPLLLNAIFAVSARHICRVANGTKYLAERYYDECLNELIPLLSDSASVQDENLLAATIILRFYEEMESPTSSPGLQSHHLTGAQAFISAREGNAHGSGLGQAAFWVGLRMELFFAISNSCPVLSTIDLSAIECSLDPADDCTWANRMVRHCAEALRYCFSDGTHQVADYHQMVQYCTEWMKHKPWSFTPLYYRAPDSENSFPIVRVLSDAVGTGLAHYHLTRILLRAHDPITPTLGSSQRRALQQADDEIIAHVRAVCGIAESNTKTPPYYVMACMAITMAGNRFRDRRDQEELLRVMRRGEELAWPTMTA</sequence>
<dbReference type="PANTHER" id="PTHR37534">
    <property type="entry name" value="TRANSCRIPTIONAL ACTIVATOR PROTEIN UGA3"/>
    <property type="match status" value="1"/>
</dbReference>
<keyword evidence="2" id="KW-0539">Nucleus</keyword>
<gene>
    <name evidence="3" type="ORF">EJ06DRAFT_468410</name>
</gene>
<evidence type="ECO:0000256" key="1">
    <source>
        <dbReference type="ARBA" id="ARBA00004123"/>
    </source>
</evidence>
<reference evidence="3" key="1">
    <citation type="journal article" date="2020" name="Stud. Mycol.">
        <title>101 Dothideomycetes genomes: a test case for predicting lifestyles and emergence of pathogens.</title>
        <authorList>
            <person name="Haridas S."/>
            <person name="Albert R."/>
            <person name="Binder M."/>
            <person name="Bloem J."/>
            <person name="Labutti K."/>
            <person name="Salamov A."/>
            <person name="Andreopoulos B."/>
            <person name="Baker S."/>
            <person name="Barry K."/>
            <person name="Bills G."/>
            <person name="Bluhm B."/>
            <person name="Cannon C."/>
            <person name="Castanera R."/>
            <person name="Culley D."/>
            <person name="Daum C."/>
            <person name="Ezra D."/>
            <person name="Gonzalez J."/>
            <person name="Henrissat B."/>
            <person name="Kuo A."/>
            <person name="Liang C."/>
            <person name="Lipzen A."/>
            <person name="Lutzoni F."/>
            <person name="Magnuson J."/>
            <person name="Mondo S."/>
            <person name="Nolan M."/>
            <person name="Ohm R."/>
            <person name="Pangilinan J."/>
            <person name="Park H.-J."/>
            <person name="Ramirez L."/>
            <person name="Alfaro M."/>
            <person name="Sun H."/>
            <person name="Tritt A."/>
            <person name="Yoshinaga Y."/>
            <person name="Zwiers L.-H."/>
            <person name="Turgeon B."/>
            <person name="Goodwin S."/>
            <person name="Spatafora J."/>
            <person name="Crous P."/>
            <person name="Grigoriev I."/>
        </authorList>
    </citation>
    <scope>NUCLEOTIDE SEQUENCE</scope>
    <source>
        <strain evidence="3">CBS 262.69</strain>
    </source>
</reference>
<dbReference type="Proteomes" id="UP000799640">
    <property type="component" value="Unassembled WGS sequence"/>
</dbReference>
<comment type="subcellular location">
    <subcellularLocation>
        <location evidence="1">Nucleus</location>
    </subcellularLocation>
</comment>
<dbReference type="OrthoDB" id="407832at2759"/>
<name>A0A6G1I9Y8_9PEZI</name>
<evidence type="ECO:0008006" key="5">
    <source>
        <dbReference type="Google" id="ProtNLM"/>
    </source>
</evidence>
<dbReference type="Pfam" id="PF11951">
    <property type="entry name" value="Fungal_trans_2"/>
    <property type="match status" value="1"/>
</dbReference>
<proteinExistence type="predicted"/>
<feature type="non-terminal residue" evidence="3">
    <location>
        <position position="1"/>
    </location>
</feature>
<dbReference type="InterPro" id="IPR021858">
    <property type="entry name" value="Fun_TF"/>
</dbReference>
<accession>A0A6G1I9Y8</accession>